<dbReference type="EMBL" id="JBCEZU010000434">
    <property type="protein sequence ID" value="KAK9519943.1"/>
    <property type="molecule type" value="Genomic_DNA"/>
</dbReference>
<evidence type="ECO:0000313" key="2">
    <source>
        <dbReference type="EMBL" id="KAK9519943.1"/>
    </source>
</evidence>
<organism evidence="2 3">
    <name type="scientific">Zoarces viviparus</name>
    <name type="common">Viviparous eelpout</name>
    <name type="synonym">Blennius viviparus</name>
    <dbReference type="NCBI Taxonomy" id="48416"/>
    <lineage>
        <taxon>Eukaryota</taxon>
        <taxon>Metazoa</taxon>
        <taxon>Chordata</taxon>
        <taxon>Craniata</taxon>
        <taxon>Vertebrata</taxon>
        <taxon>Euteleostomi</taxon>
        <taxon>Actinopterygii</taxon>
        <taxon>Neopterygii</taxon>
        <taxon>Teleostei</taxon>
        <taxon>Neoteleostei</taxon>
        <taxon>Acanthomorphata</taxon>
        <taxon>Eupercaria</taxon>
        <taxon>Perciformes</taxon>
        <taxon>Cottioidei</taxon>
        <taxon>Zoarcales</taxon>
        <taxon>Zoarcidae</taxon>
        <taxon>Zoarcinae</taxon>
        <taxon>Zoarces</taxon>
    </lineage>
</organism>
<accession>A0AAW1EBI7</accession>
<comment type="caution">
    <text evidence="2">The sequence shown here is derived from an EMBL/GenBank/DDBJ whole genome shotgun (WGS) entry which is preliminary data.</text>
</comment>
<proteinExistence type="predicted"/>
<dbReference type="Proteomes" id="UP001488805">
    <property type="component" value="Unassembled WGS sequence"/>
</dbReference>
<feature type="compositionally biased region" description="Basic and acidic residues" evidence="1">
    <location>
        <begin position="1"/>
        <end position="21"/>
    </location>
</feature>
<gene>
    <name evidence="2" type="ORF">VZT92_022635</name>
</gene>
<evidence type="ECO:0000256" key="1">
    <source>
        <dbReference type="SAM" id="MobiDB-lite"/>
    </source>
</evidence>
<evidence type="ECO:0000313" key="3">
    <source>
        <dbReference type="Proteomes" id="UP001488805"/>
    </source>
</evidence>
<protein>
    <submittedName>
        <fullName evidence="2">Uncharacterized protein</fullName>
    </submittedName>
</protein>
<sequence>MRELRGPRRRRADPSCRRGDHGSTGLVPRCPVAPCERPYCSKRLREGEEKQSSVLSLCDSLTWPEGERLPQI</sequence>
<keyword evidence="3" id="KW-1185">Reference proteome</keyword>
<feature type="region of interest" description="Disordered" evidence="1">
    <location>
        <begin position="1"/>
        <end position="27"/>
    </location>
</feature>
<dbReference type="AlphaFoldDB" id="A0AAW1EBI7"/>
<reference evidence="2 3" key="1">
    <citation type="journal article" date="2024" name="Genome Biol. Evol.">
        <title>Chromosome-level genome assembly of the viviparous eelpout Zoarces viviparus.</title>
        <authorList>
            <person name="Fuhrmann N."/>
            <person name="Brasseur M.V."/>
            <person name="Bakowski C.E."/>
            <person name="Podsiadlowski L."/>
            <person name="Prost S."/>
            <person name="Krehenwinkel H."/>
            <person name="Mayer C."/>
        </authorList>
    </citation>
    <scope>NUCLEOTIDE SEQUENCE [LARGE SCALE GENOMIC DNA]</scope>
    <source>
        <strain evidence="2">NO-MEL_2022_Ind0_liver</strain>
    </source>
</reference>
<name>A0AAW1EBI7_ZOAVI</name>